<evidence type="ECO:0000256" key="10">
    <source>
        <dbReference type="SAM" id="MobiDB-lite"/>
    </source>
</evidence>
<dbReference type="Pfam" id="PF02990">
    <property type="entry name" value="EMP70"/>
    <property type="match status" value="1"/>
</dbReference>
<evidence type="ECO:0000256" key="9">
    <source>
        <dbReference type="ARBA" id="ARBA00023136"/>
    </source>
</evidence>
<evidence type="ECO:0000313" key="13">
    <source>
        <dbReference type="EMBL" id="CAE6445764.1"/>
    </source>
</evidence>
<feature type="transmembrane region" description="Helical" evidence="11">
    <location>
        <begin position="1439"/>
        <end position="1467"/>
    </location>
</feature>
<sequence length="2298" mass="249241">MSLIAVTTSQGLSVISSGVLQASHPNPAPIFTTTLTPPSRIPSSCISWSHDASTIFVASGGSVSAYDPTSGAWLQDVIREGEGGIGGAKLGAMAVLDGPNSPGLMLALARGPRAVVFDAETRRAVLTIEGHKSSIQTMSVACDQSLLATCSIDATMITNIGQQSTTVLRGAPAGATTAAFHPSRRTTLLIFSPKGLHVFDTTKGGAPIRTIPISKVEGTGGSIAFSPSTSSLAALALPGKDGRIVLLDIDKDSSLLKKFNVEENVTAMSFSHDGATIIVTSESGRVMQLNLRGTDAPGQTVTVDPAGGRIGGMALAAEPSTASNTLPRVRPIRTDSLPSMPTTESLRIKASLSDLRVGTLRKRPSVLNVDLKSPGSPRISSPETLRNKSPQTLRTKSSVVDIHKKSPVVDLKTKPSPGALRVKAGVENKVRPTSMIIAGAGKERSRVRPISLVEAQSEGEGLAKVARDTISRASKPSLADLKTAAGASSPGSKVSSASASPLTKGGRGSTVSPTSRRQTQTMPRRLTSEGSRPTLAQIFAQDDAASATRSRSPSQSTAPLSAAPSQSSLSNGGSTPVSARPLLLSTTPNYTPGAPATSTTSDEPEEQILVPRTAERERPWSRLGEERARSRLGNETPRLPTLPTIEDRPKSRIGTEDRPRSRAFEDRQLGSESERERPSSRLFRDGADRPASRAGTLGASASATLGLGRPTGLARRFSTDLRPTPEVTRVVSESAALRDRTESLGSMRERPESVLRKRPSAIFREQSDSVFRERERSSTPLSTSSMRNPGKRVGWVDTESPYVSAPLDTIYTPARPRSGLANNSVSGSTSSDEDESDCARRGSNALLVTPRRGLAAALGAEVYAGDAPPNKDKGTSMTKTQAQDLLRNIVSDVMFEFRQEAKEDCRLEADNYYDPGFHFCQPKDGPKKQPESLGSILFGDRIFNSPVEFTMLKNESCLPICTASVPAKDAKFINDRIREDYAINWLVDGLPAAEMKEDERTKEIFYDMGFNLGDDEREEFKVNPALHNHYDIVLNYHTRDNTNYRVVGVVVWPRSIAHSSANTLDCAAKKPRPLVLSEDKENSVTYSYTIHWEESDTPWATRWDNYLHIFDPKIHWFSLINSLVIVIFLCVMVSMILVRTVSRDISRYNAIDLSEDVQEDFGWKLVHGEVFRSPRFPMALSVLVGNGAQLCVMVGVTLVFALLGFLSPSNRGALATMMIVFWTFFGSIGGYVSARVYASIGGTNHKQNTFLTATILPTFVFAVVFLLNLFLIGADSSGAVPLGTMLAIVGLWFVISAPLSAIGSFFGGKHGPVSHPVRVNQIPRQIPPAPRYLQPWPASLLAGILPFGAAFVELYFVLSSLFASRAYYAFGFIALTAGVVLLTTATVTILFTYFMLCAEEYRWHWRAFMIGGGSAFWVLAYGVFYWLTRLSLDSFSSVVLYAGYLFLIALFDFLITGSIGFLATYWLSYGDGQNGSQTRQTSKEELGLVDPPEHRQVNVTTELPPMDKGFHAYAFLAGGFVVELLIWALPFTYGVFLNHYTSHHLFDGPQESLLPLVGTLSSGIIYLTSIFVMPLLTRYPQYRQTMMWSGAVLCVVAMFGAAFSSRVWHLMLTQGILYSVGGTIVYFPMQMLVFEWFKERRGLANGLIFSGTGLGGVILPFVVERLLITYGLRTTFMGLAISYAILLAASLPFVKGRLPPSSLIIPQQRSDWSFLRNPEFLVLFAGNFLQGLGNFVPGIWLPTFASDMNLSVTSGTLIVSLMNAAAVPGSIAIGFASDKCDLRVVMVTSMLGSSLAVLLLWGLASNIGMLVAFALVYGFLAGGFSALWIKFASTLAQENPQAIARLMSIFVAGRGVGNVLAAPISTGLLRSALARGKYAYGLKNYGPLIIFTGVMLFASTVGIFYKSAGRFNTDITMNSLHTIQSHFWAVRDYISPVLKESKFKEHGRITPGMSVHITVCSWANSEIEEFVAAGDFLTYKFPVWSWEKGDASKARDYLPADKQYLVTRKVPCLRRATSLAYTDADEDAEKLLLFTDDSSKGDEWVQTHAGRPAADGASKAGEIHDIPDIDGQTNELTKDMNSLSVEQDTPDIDDIPDMEEEGLEGADEATAKPLPAPPIEVAKGNLLQVRTYDVMITYDKYYQTPRIWLLGFDENGTPLTPPQVFQDVSADHAFKTVTIESFPHISSLSAASVHPCKHADVMKKVIERMNAGVVEEQKKRQGTSSSSKGSKRKWLGLRKGSSATPAPEEPKKGSSLGPGGEEGAEEAEGMRVDFYLVVFLKFIASIVPTIEVDSTTAF</sequence>
<dbReference type="GO" id="GO:0015031">
    <property type="term" value="P:protein transport"/>
    <property type="evidence" value="ECO:0007669"/>
    <property type="project" value="UniProtKB-KW"/>
</dbReference>
<feature type="transmembrane region" description="Helical" evidence="11">
    <location>
        <begin position="1810"/>
        <end position="1831"/>
    </location>
</feature>
<dbReference type="PROSITE" id="PS50850">
    <property type="entry name" value="MFS"/>
    <property type="match status" value="1"/>
</dbReference>
<feature type="transmembrane region" description="Helical" evidence="11">
    <location>
        <begin position="1250"/>
        <end position="1273"/>
    </location>
</feature>
<keyword evidence="8" id="KW-0072">Autophagy</keyword>
<keyword evidence="7 11" id="KW-1133">Transmembrane helix</keyword>
<feature type="transmembrane region" description="Helical" evidence="11">
    <location>
        <begin position="1408"/>
        <end position="1427"/>
    </location>
</feature>
<comment type="caution">
    <text evidence="13">The sequence shown here is derived from an EMBL/GenBank/DDBJ whole genome shotgun (WGS) entry which is preliminary data.</text>
</comment>
<feature type="transmembrane region" description="Helical" evidence="11">
    <location>
        <begin position="1116"/>
        <end position="1138"/>
    </location>
</feature>
<protein>
    <recommendedName>
        <fullName evidence="12">Major facilitator superfamily (MFS) profile domain-containing protein</fullName>
    </recommendedName>
</protein>
<dbReference type="InterPro" id="IPR036259">
    <property type="entry name" value="MFS_trans_sf"/>
</dbReference>
<feature type="transmembrane region" description="Helical" evidence="11">
    <location>
        <begin position="1212"/>
        <end position="1238"/>
    </location>
</feature>
<feature type="domain" description="Major facilitator superfamily (MFS) profile" evidence="12">
    <location>
        <begin position="1511"/>
        <end position="1910"/>
    </location>
</feature>
<dbReference type="GO" id="GO:0006914">
    <property type="term" value="P:autophagy"/>
    <property type="evidence" value="ECO:0007669"/>
    <property type="project" value="UniProtKB-KW"/>
</dbReference>
<dbReference type="Pfam" id="PF03987">
    <property type="entry name" value="Autophagy_act_C"/>
    <property type="match status" value="1"/>
</dbReference>
<feature type="compositionally biased region" description="Basic and acidic residues" evidence="10">
    <location>
        <begin position="645"/>
        <end position="691"/>
    </location>
</feature>
<evidence type="ECO:0000256" key="3">
    <source>
        <dbReference type="ARBA" id="ARBA00022692"/>
    </source>
</evidence>
<evidence type="ECO:0000256" key="7">
    <source>
        <dbReference type="ARBA" id="ARBA00022989"/>
    </source>
</evidence>
<dbReference type="Gene3D" id="2.130.10.10">
    <property type="entry name" value="YVTN repeat-like/Quinoprotein amine dehydrogenase"/>
    <property type="match status" value="2"/>
</dbReference>
<feature type="transmembrane region" description="Helical" evidence="11">
    <location>
        <begin position="1512"/>
        <end position="1533"/>
    </location>
</feature>
<evidence type="ECO:0000256" key="6">
    <source>
        <dbReference type="ARBA" id="ARBA00022927"/>
    </source>
</evidence>
<feature type="compositionally biased region" description="Low complexity" evidence="10">
    <location>
        <begin position="552"/>
        <end position="570"/>
    </location>
</feature>
<feature type="compositionally biased region" description="Polar residues" evidence="10">
    <location>
        <begin position="584"/>
        <end position="601"/>
    </location>
</feature>
<dbReference type="InterPro" id="IPR015943">
    <property type="entry name" value="WD40/YVTN_repeat-like_dom_sf"/>
</dbReference>
<evidence type="ECO:0000256" key="2">
    <source>
        <dbReference type="ARBA" id="ARBA00005227"/>
    </source>
</evidence>
<keyword evidence="3 11" id="KW-0812">Transmembrane</keyword>
<evidence type="ECO:0000256" key="4">
    <source>
        <dbReference type="ARBA" id="ARBA00022729"/>
    </source>
</evidence>
<keyword evidence="5" id="KW-0833">Ubl conjugation pathway</keyword>
<dbReference type="Pfam" id="PF00400">
    <property type="entry name" value="WD40"/>
    <property type="match status" value="1"/>
</dbReference>
<feature type="transmembrane region" description="Helical" evidence="11">
    <location>
        <begin position="1182"/>
        <end position="1206"/>
    </location>
</feature>
<dbReference type="Pfam" id="PF07690">
    <property type="entry name" value="MFS_1"/>
    <property type="match status" value="1"/>
</dbReference>
<feature type="transmembrane region" description="Helical" evidence="11">
    <location>
        <begin position="1885"/>
        <end position="1905"/>
    </location>
</feature>
<feature type="transmembrane region" description="Helical" evidence="11">
    <location>
        <begin position="1588"/>
        <end position="1609"/>
    </location>
</feature>
<dbReference type="GO" id="GO:0007034">
    <property type="term" value="P:vacuolar transport"/>
    <property type="evidence" value="ECO:0007669"/>
    <property type="project" value="TreeGrafter"/>
</dbReference>
<keyword evidence="6" id="KW-0653">Protein transport</keyword>
<evidence type="ECO:0000256" key="8">
    <source>
        <dbReference type="ARBA" id="ARBA00023006"/>
    </source>
</evidence>
<feature type="compositionally biased region" description="Polar residues" evidence="10">
    <location>
        <begin position="509"/>
        <end position="522"/>
    </location>
</feature>
<evidence type="ECO:0000256" key="1">
    <source>
        <dbReference type="ARBA" id="ARBA00004141"/>
    </source>
</evidence>
<accession>A0A8H3B1Y4</accession>
<evidence type="ECO:0000259" key="12">
    <source>
        <dbReference type="PROSITE" id="PS50850"/>
    </source>
</evidence>
<feature type="transmembrane region" description="Helical" evidence="11">
    <location>
        <begin position="1720"/>
        <end position="1740"/>
    </location>
</feature>
<keyword evidence="4" id="KW-0732">Signal</keyword>
<dbReference type="EMBL" id="CAJMXA010000890">
    <property type="protein sequence ID" value="CAE6445764.1"/>
    <property type="molecule type" value="Genomic_DNA"/>
</dbReference>
<dbReference type="Gene3D" id="1.20.1250.20">
    <property type="entry name" value="MFS general substrate transporter like domains"/>
    <property type="match status" value="2"/>
</dbReference>
<feature type="transmembrane region" description="Helical" evidence="11">
    <location>
        <begin position="1553"/>
        <end position="1576"/>
    </location>
</feature>
<dbReference type="GO" id="GO:0016020">
    <property type="term" value="C:membrane"/>
    <property type="evidence" value="ECO:0007669"/>
    <property type="project" value="UniProtKB-SubCell"/>
</dbReference>
<feature type="region of interest" description="Disordered" evidence="10">
    <location>
        <begin position="481"/>
        <end position="710"/>
    </location>
</feature>
<dbReference type="SUPFAM" id="SSF50978">
    <property type="entry name" value="WD40 repeat-like"/>
    <property type="match status" value="1"/>
</dbReference>
<feature type="compositionally biased region" description="Basic and acidic residues" evidence="10">
    <location>
        <begin position="765"/>
        <end position="777"/>
    </location>
</feature>
<feature type="transmembrane region" description="Helical" evidence="11">
    <location>
        <begin position="1368"/>
        <end position="1396"/>
    </location>
</feature>
<dbReference type="InterPro" id="IPR004240">
    <property type="entry name" value="EMP70"/>
</dbReference>
<feature type="compositionally biased region" description="Low complexity" evidence="10">
    <location>
        <begin position="484"/>
        <end position="501"/>
    </location>
</feature>
<name>A0A8H3B1Y4_9AGAM</name>
<keyword evidence="6" id="KW-0813">Transport</keyword>
<dbReference type="InterPro" id="IPR001680">
    <property type="entry name" value="WD40_rpt"/>
</dbReference>
<comment type="subcellular location">
    <subcellularLocation>
        <location evidence="1">Membrane</location>
        <topology evidence="1">Multi-pass membrane protein</topology>
    </subcellularLocation>
</comment>
<dbReference type="InterPro" id="IPR036322">
    <property type="entry name" value="WD40_repeat_dom_sf"/>
</dbReference>
<feature type="region of interest" description="Disordered" evidence="10">
    <location>
        <begin position="368"/>
        <end position="398"/>
    </location>
</feature>
<dbReference type="GO" id="GO:0019787">
    <property type="term" value="F:ubiquitin-like protein transferase activity"/>
    <property type="evidence" value="ECO:0007669"/>
    <property type="project" value="InterPro"/>
</dbReference>
<dbReference type="Proteomes" id="UP000663853">
    <property type="component" value="Unassembled WGS sequence"/>
</dbReference>
<feature type="compositionally biased region" description="Basic and acidic residues" evidence="10">
    <location>
        <begin position="736"/>
        <end position="755"/>
    </location>
</feature>
<feature type="compositionally biased region" description="Basic and acidic residues" evidence="10">
    <location>
        <begin position="613"/>
        <end position="629"/>
    </location>
</feature>
<comment type="similarity">
    <text evidence="2">Belongs to the nonaspanin (TM9SF) (TC 9.A.2) family.</text>
</comment>
<feature type="compositionally biased region" description="Polar residues" evidence="10">
    <location>
        <begin position="778"/>
        <end position="787"/>
    </location>
</feature>
<feature type="transmembrane region" description="Helical" evidence="11">
    <location>
        <begin position="1784"/>
        <end position="1804"/>
    </location>
</feature>
<feature type="transmembrane region" description="Helical" evidence="11">
    <location>
        <begin position="1752"/>
        <end position="1777"/>
    </location>
</feature>
<feature type="region of interest" description="Disordered" evidence="10">
    <location>
        <begin position="809"/>
        <end position="844"/>
    </location>
</feature>
<feature type="transmembrane region" description="Helical" evidence="11">
    <location>
        <begin position="1340"/>
        <end position="1362"/>
    </location>
</feature>
<organism evidence="13 14">
    <name type="scientific">Rhizoctonia solani</name>
    <dbReference type="NCBI Taxonomy" id="456999"/>
    <lineage>
        <taxon>Eukaryota</taxon>
        <taxon>Fungi</taxon>
        <taxon>Dikarya</taxon>
        <taxon>Basidiomycota</taxon>
        <taxon>Agaricomycotina</taxon>
        <taxon>Agaricomycetes</taxon>
        <taxon>Cantharellales</taxon>
        <taxon>Ceratobasidiaceae</taxon>
        <taxon>Rhizoctonia</taxon>
    </lineage>
</organism>
<feature type="transmembrane region" description="Helical" evidence="11">
    <location>
        <begin position="1285"/>
        <end position="1308"/>
    </location>
</feature>
<gene>
    <name evidence="13" type="ORF">RDB_LOCUS42275</name>
</gene>
<evidence type="ECO:0000313" key="14">
    <source>
        <dbReference type="Proteomes" id="UP000663853"/>
    </source>
</evidence>
<feature type="region of interest" description="Disordered" evidence="10">
    <location>
        <begin position="725"/>
        <end position="792"/>
    </location>
</feature>
<feature type="region of interest" description="Disordered" evidence="10">
    <location>
        <begin position="2212"/>
        <end position="2264"/>
    </location>
</feature>
<dbReference type="InterPro" id="IPR020846">
    <property type="entry name" value="MFS_dom"/>
</dbReference>
<dbReference type="PANTHER" id="PTHR10766:SF111">
    <property type="entry name" value="TRANSMEMBRANE 9 SUPERFAMILY MEMBER 2"/>
    <property type="match status" value="1"/>
</dbReference>
<dbReference type="GO" id="GO:0022857">
    <property type="term" value="F:transmembrane transporter activity"/>
    <property type="evidence" value="ECO:0007669"/>
    <property type="project" value="InterPro"/>
</dbReference>
<dbReference type="InterPro" id="IPR011701">
    <property type="entry name" value="MFS"/>
</dbReference>
<dbReference type="PANTHER" id="PTHR10766">
    <property type="entry name" value="TRANSMEMBRANE 9 SUPERFAMILY PROTEIN"/>
    <property type="match status" value="1"/>
</dbReference>
<dbReference type="SMART" id="SM00320">
    <property type="entry name" value="WD40"/>
    <property type="match status" value="4"/>
</dbReference>
<evidence type="ECO:0000256" key="11">
    <source>
        <dbReference type="SAM" id="Phobius"/>
    </source>
</evidence>
<feature type="transmembrane region" description="Helical" evidence="11">
    <location>
        <begin position="1646"/>
        <end position="1663"/>
    </location>
</feature>
<feature type="transmembrane region" description="Helical" evidence="11">
    <location>
        <begin position="1675"/>
        <end position="1694"/>
    </location>
</feature>
<dbReference type="GO" id="GO:0072657">
    <property type="term" value="P:protein localization to membrane"/>
    <property type="evidence" value="ECO:0007669"/>
    <property type="project" value="TreeGrafter"/>
</dbReference>
<dbReference type="InterPro" id="IPR007135">
    <property type="entry name" value="Atg3/Atg10"/>
</dbReference>
<evidence type="ECO:0000256" key="5">
    <source>
        <dbReference type="ARBA" id="ARBA00022786"/>
    </source>
</evidence>
<feature type="transmembrane region" description="Helical" evidence="11">
    <location>
        <begin position="1615"/>
        <end position="1634"/>
    </location>
</feature>
<dbReference type="GO" id="GO:0005737">
    <property type="term" value="C:cytoplasm"/>
    <property type="evidence" value="ECO:0007669"/>
    <property type="project" value="UniProtKB-ARBA"/>
</dbReference>
<proteinExistence type="inferred from homology"/>
<feature type="compositionally biased region" description="Polar residues" evidence="10">
    <location>
        <begin position="378"/>
        <end position="398"/>
    </location>
</feature>
<keyword evidence="9 11" id="KW-0472">Membrane</keyword>
<feature type="transmembrane region" description="Helical" evidence="11">
    <location>
        <begin position="1843"/>
        <end position="1865"/>
    </location>
</feature>
<dbReference type="SUPFAM" id="SSF103473">
    <property type="entry name" value="MFS general substrate transporter"/>
    <property type="match status" value="1"/>
</dbReference>
<reference evidence="13" key="1">
    <citation type="submission" date="2021-01" db="EMBL/GenBank/DDBJ databases">
        <authorList>
            <person name="Kaushik A."/>
        </authorList>
    </citation>
    <scope>NUCLEOTIDE SEQUENCE</scope>
    <source>
        <strain evidence="13">AG6-10EEA</strain>
    </source>
</reference>